<feature type="transmembrane region" description="Helical" evidence="6">
    <location>
        <begin position="210"/>
        <end position="228"/>
    </location>
</feature>
<dbReference type="InterPro" id="IPR006968">
    <property type="entry name" value="RUS_fam"/>
</dbReference>
<gene>
    <name evidence="8" type="ORF">HYPSUDRAFT_151428</name>
</gene>
<dbReference type="EMBL" id="KN817727">
    <property type="protein sequence ID" value="KJA13598.1"/>
    <property type="molecule type" value="Genomic_DNA"/>
</dbReference>
<proteinExistence type="inferred from homology"/>
<evidence type="ECO:0000256" key="6">
    <source>
        <dbReference type="SAM" id="Phobius"/>
    </source>
</evidence>
<keyword evidence="5 6" id="KW-0472">Membrane</keyword>
<evidence type="ECO:0000256" key="1">
    <source>
        <dbReference type="ARBA" id="ARBA00004370"/>
    </source>
</evidence>
<dbReference type="AlphaFoldDB" id="A0A0D2LS08"/>
<keyword evidence="3 6" id="KW-0812">Transmembrane</keyword>
<evidence type="ECO:0000313" key="9">
    <source>
        <dbReference type="Proteomes" id="UP000054270"/>
    </source>
</evidence>
<accession>A0A0D2LS08</accession>
<dbReference type="Proteomes" id="UP000054270">
    <property type="component" value="Unassembled WGS sequence"/>
</dbReference>
<evidence type="ECO:0000256" key="5">
    <source>
        <dbReference type="ARBA" id="ARBA00023136"/>
    </source>
</evidence>
<evidence type="ECO:0000313" key="8">
    <source>
        <dbReference type="EMBL" id="KJA13598.1"/>
    </source>
</evidence>
<evidence type="ECO:0000259" key="7">
    <source>
        <dbReference type="Pfam" id="PF04884"/>
    </source>
</evidence>
<protein>
    <recommendedName>
        <fullName evidence="7">Protein root UVB sensitive/RUS domain-containing protein</fullName>
    </recommendedName>
</protein>
<feature type="domain" description="Protein root UVB sensitive/RUS" evidence="7">
    <location>
        <begin position="12"/>
        <end position="250"/>
    </location>
</feature>
<keyword evidence="4 6" id="KW-1133">Transmembrane helix</keyword>
<reference evidence="9" key="1">
    <citation type="submission" date="2014-04" db="EMBL/GenBank/DDBJ databases">
        <title>Evolutionary Origins and Diversification of the Mycorrhizal Mutualists.</title>
        <authorList>
            <consortium name="DOE Joint Genome Institute"/>
            <consortium name="Mycorrhizal Genomics Consortium"/>
            <person name="Kohler A."/>
            <person name="Kuo A."/>
            <person name="Nagy L.G."/>
            <person name="Floudas D."/>
            <person name="Copeland A."/>
            <person name="Barry K.W."/>
            <person name="Cichocki N."/>
            <person name="Veneault-Fourrey C."/>
            <person name="LaButti K."/>
            <person name="Lindquist E.A."/>
            <person name="Lipzen A."/>
            <person name="Lundell T."/>
            <person name="Morin E."/>
            <person name="Murat C."/>
            <person name="Riley R."/>
            <person name="Ohm R."/>
            <person name="Sun H."/>
            <person name="Tunlid A."/>
            <person name="Henrissat B."/>
            <person name="Grigoriev I.V."/>
            <person name="Hibbett D.S."/>
            <person name="Martin F."/>
        </authorList>
    </citation>
    <scope>NUCLEOTIDE SEQUENCE [LARGE SCALE GENOMIC DNA]</scope>
    <source>
        <strain evidence="9">FD-334 SS-4</strain>
    </source>
</reference>
<dbReference type="PANTHER" id="PTHR12770:SF31">
    <property type="entry name" value="RUS FAMILY MEMBER 1"/>
    <property type="match status" value="1"/>
</dbReference>
<dbReference type="Pfam" id="PF04884">
    <property type="entry name" value="UVB_sens_prot"/>
    <property type="match status" value="1"/>
</dbReference>
<dbReference type="OrthoDB" id="364779at2759"/>
<dbReference type="OMA" id="KWGNLAE"/>
<comment type="similarity">
    <text evidence="2">Belongs to the RUS1 family.</text>
</comment>
<dbReference type="GO" id="GO:0016020">
    <property type="term" value="C:membrane"/>
    <property type="evidence" value="ECO:0007669"/>
    <property type="project" value="UniProtKB-SubCell"/>
</dbReference>
<comment type="subcellular location">
    <subcellularLocation>
        <location evidence="1">Membrane</location>
    </subcellularLocation>
</comment>
<organism evidence="8 9">
    <name type="scientific">Hypholoma sublateritium (strain FD-334 SS-4)</name>
    <dbReference type="NCBI Taxonomy" id="945553"/>
    <lineage>
        <taxon>Eukaryota</taxon>
        <taxon>Fungi</taxon>
        <taxon>Dikarya</taxon>
        <taxon>Basidiomycota</taxon>
        <taxon>Agaricomycotina</taxon>
        <taxon>Agaricomycetes</taxon>
        <taxon>Agaricomycetidae</taxon>
        <taxon>Agaricales</taxon>
        <taxon>Agaricineae</taxon>
        <taxon>Strophariaceae</taxon>
        <taxon>Hypholoma</taxon>
    </lineage>
</organism>
<feature type="transmembrane region" description="Helical" evidence="6">
    <location>
        <begin position="187"/>
        <end position="204"/>
    </location>
</feature>
<dbReference type="InterPro" id="IPR054549">
    <property type="entry name" value="UVB_sens_RUS_dom"/>
</dbReference>
<keyword evidence="9" id="KW-1185">Reference proteome</keyword>
<evidence type="ECO:0000256" key="2">
    <source>
        <dbReference type="ARBA" id="ARBA00007558"/>
    </source>
</evidence>
<evidence type="ECO:0000256" key="4">
    <source>
        <dbReference type="ARBA" id="ARBA00022989"/>
    </source>
</evidence>
<evidence type="ECO:0000256" key="3">
    <source>
        <dbReference type="ARBA" id="ARBA00022692"/>
    </source>
</evidence>
<name>A0A0D2LS08_HYPSF</name>
<dbReference type="PANTHER" id="PTHR12770">
    <property type="entry name" value="RUS1 FAMILY PROTEIN C16ORF58"/>
    <property type="match status" value="1"/>
</dbReference>
<sequence length="443" mass="47911">MKSTLQQGRPYIVDLLTRMFLPVGYPSSVSSGDYQILNALQAFCNSLASLISSRAILQGFGVGDPTASPTKALLLTVLQDVFSRLTTILSAHIIGSSLSPEAKTFRLLADVLNDTAIILDTLSPAFNSLPIPGLRVGSLCLSAVFRSLCGIAAGGSKAAITMHFASPLDGKGDIGDLNAKDSSKETVLALFGMLLGTLIVPYLTTAWTTYGALFLLVGLHLAINYLGVRGLTLRTLNRQRLGITWMFYAQSHSSVILTPLQTADMERILDRSGNVRDFATGHLLGHCTIGSSFSENLRGSMPPGLLDLFNGEQYVIWFDHACLLQPHGLNGSTSLHGFKRLHIFLKDGYVNVDLVKAWTHATDIFYAIGRRTPHGGNGEDPDAMDAIRTSYDNVRKHFAHFQTSLRAAGWETVDCPIMAGLPDAVVTAVATIDSEQTEDKKTR</sequence>